<evidence type="ECO:0000259" key="3">
    <source>
        <dbReference type="Pfam" id="PF04321"/>
    </source>
</evidence>
<dbReference type="InterPro" id="IPR005913">
    <property type="entry name" value="dTDP_dehydrorham_reduct"/>
</dbReference>
<comment type="caution">
    <text evidence="4">The sequence shown here is derived from an EMBL/GenBank/DDBJ whole genome shotgun (WGS) entry which is preliminary data.</text>
</comment>
<dbReference type="Gene3D" id="3.90.25.10">
    <property type="entry name" value="UDP-galactose 4-epimerase, domain 1"/>
    <property type="match status" value="1"/>
</dbReference>
<dbReference type="EMBL" id="JABMCG010000097">
    <property type="protein sequence ID" value="NUU28039.1"/>
    <property type="molecule type" value="Genomic_DNA"/>
</dbReference>
<dbReference type="Gene3D" id="3.40.50.720">
    <property type="entry name" value="NAD(P)-binding Rossmann-like Domain"/>
    <property type="match status" value="1"/>
</dbReference>
<dbReference type="AlphaFoldDB" id="A0A850DTM8"/>
<evidence type="ECO:0000256" key="2">
    <source>
        <dbReference type="RuleBase" id="RU364082"/>
    </source>
</evidence>
<evidence type="ECO:0000313" key="5">
    <source>
        <dbReference type="Proteomes" id="UP000539146"/>
    </source>
</evidence>
<evidence type="ECO:0000313" key="4">
    <source>
        <dbReference type="EMBL" id="NUU28039.1"/>
    </source>
</evidence>
<protein>
    <recommendedName>
        <fullName evidence="2">dTDP-4-dehydrorhamnose reductase</fullName>
        <ecNumber evidence="2">1.1.1.133</ecNumber>
    </recommendedName>
</protein>
<reference evidence="4 5" key="1">
    <citation type="submission" date="2020-05" db="EMBL/GenBank/DDBJ databases">
        <title>Genome Sequencing of Type Strains.</title>
        <authorList>
            <person name="Lemaire J.F."/>
            <person name="Inderbitzin P."/>
            <person name="Gregorio O.A."/>
            <person name="Collins S.B."/>
            <person name="Wespe N."/>
            <person name="Knight-Connoni V."/>
        </authorList>
    </citation>
    <scope>NUCLEOTIDE SEQUENCE [LARGE SCALE GENOMIC DNA]</scope>
    <source>
        <strain evidence="4 5">DSM 20512</strain>
    </source>
</reference>
<feature type="domain" description="RmlD-like substrate binding" evidence="3">
    <location>
        <begin position="3"/>
        <end position="277"/>
    </location>
</feature>
<proteinExistence type="inferred from homology"/>
<dbReference type="GO" id="GO:0008831">
    <property type="term" value="F:dTDP-4-dehydrorhamnose reductase activity"/>
    <property type="evidence" value="ECO:0007669"/>
    <property type="project" value="UniProtKB-EC"/>
</dbReference>
<comment type="pathway">
    <text evidence="2">Carbohydrate biosynthesis; dTDP-L-rhamnose biosynthesis.</text>
</comment>
<organism evidence="4 5">
    <name type="scientific">Curtobacterium citreum</name>
    <dbReference type="NCBI Taxonomy" id="2036"/>
    <lineage>
        <taxon>Bacteria</taxon>
        <taxon>Bacillati</taxon>
        <taxon>Actinomycetota</taxon>
        <taxon>Actinomycetes</taxon>
        <taxon>Micrococcales</taxon>
        <taxon>Microbacteriaceae</taxon>
        <taxon>Curtobacterium</taxon>
    </lineage>
</organism>
<dbReference type="SUPFAM" id="SSF51735">
    <property type="entry name" value="NAD(P)-binding Rossmann-fold domains"/>
    <property type="match status" value="1"/>
</dbReference>
<comment type="similarity">
    <text evidence="1 2">Belongs to the dTDP-4-dehydrorhamnose reductase family.</text>
</comment>
<dbReference type="NCBIfam" id="TIGR01214">
    <property type="entry name" value="rmlD"/>
    <property type="match status" value="1"/>
</dbReference>
<dbReference type="GO" id="GO:0005829">
    <property type="term" value="C:cytosol"/>
    <property type="evidence" value="ECO:0007669"/>
    <property type="project" value="TreeGrafter"/>
</dbReference>
<dbReference type="GO" id="GO:0019305">
    <property type="term" value="P:dTDP-rhamnose biosynthetic process"/>
    <property type="evidence" value="ECO:0007669"/>
    <property type="project" value="UniProtKB-UniPathway"/>
</dbReference>
<sequence>MTRYLITGAAGMLGQDLQQALSGRDVTALSRADLDITDEHAVAAAVAGHDVVVNAAAYTKVDDAESHEDDAHAVNARGPEVLATAAVAAGAKLVHVSTDYVFDGTGTSPYAEDEPTRPLGAYGRTKAAGEDAVRRIAPDSSYVVRAAWLYGAGGPNFAKTMIRLAGSHDTVSVVTDQVGQPTWTADLARQIVAMLDADAPAGTYHGTNGGQGSWLDFTKAIFSEVGLDPERVLPTDSSAFVRPAPRPAYSVLGHDGWRRAGLEPMRDWREALHAAVAAGVLDQGAPA</sequence>
<gene>
    <name evidence="4" type="primary">rfbD</name>
    <name evidence="4" type="ORF">HP467_07925</name>
</gene>
<evidence type="ECO:0000256" key="1">
    <source>
        <dbReference type="ARBA" id="ARBA00010944"/>
    </source>
</evidence>
<dbReference type="PANTHER" id="PTHR10491:SF4">
    <property type="entry name" value="METHIONINE ADENOSYLTRANSFERASE 2 SUBUNIT BETA"/>
    <property type="match status" value="1"/>
</dbReference>
<keyword evidence="2 4" id="KW-0560">Oxidoreductase</keyword>
<accession>A0A850DTM8</accession>
<name>A0A850DTM8_9MICO</name>
<dbReference type="CDD" id="cd05254">
    <property type="entry name" value="dTDP_HR_like_SDR_e"/>
    <property type="match status" value="1"/>
</dbReference>
<dbReference type="InterPro" id="IPR036291">
    <property type="entry name" value="NAD(P)-bd_dom_sf"/>
</dbReference>
<dbReference type="PANTHER" id="PTHR10491">
    <property type="entry name" value="DTDP-4-DEHYDRORHAMNOSE REDUCTASE"/>
    <property type="match status" value="1"/>
</dbReference>
<dbReference type="Pfam" id="PF04321">
    <property type="entry name" value="RmlD_sub_bind"/>
    <property type="match status" value="1"/>
</dbReference>
<comment type="function">
    <text evidence="2">Catalyzes the reduction of dTDP-6-deoxy-L-lyxo-4-hexulose to yield dTDP-L-rhamnose.</text>
</comment>
<dbReference type="Proteomes" id="UP000539146">
    <property type="component" value="Unassembled WGS sequence"/>
</dbReference>
<dbReference type="InterPro" id="IPR029903">
    <property type="entry name" value="RmlD-like-bd"/>
</dbReference>
<dbReference type="UniPathway" id="UPA00124"/>
<dbReference type="RefSeq" id="WP_175325849.1">
    <property type="nucleotide sequence ID" value="NZ_BAAAWP010000001.1"/>
</dbReference>
<keyword evidence="2" id="KW-0521">NADP</keyword>
<dbReference type="EC" id="1.1.1.133" evidence="2"/>